<reference evidence="8" key="1">
    <citation type="submission" date="2012-09" db="EMBL/GenBank/DDBJ databases">
        <authorList>
            <person name="Martin A.A."/>
        </authorList>
    </citation>
    <scope>NUCLEOTIDE SEQUENCE</scope>
</reference>
<keyword evidence="5" id="KW-0677">Repeat</keyword>
<evidence type="ECO:0000259" key="7">
    <source>
        <dbReference type="Pfam" id="PF16529"/>
    </source>
</evidence>
<comment type="similarity">
    <text evidence="2">Belongs to the WD repeat EDC4 family.</text>
</comment>
<feature type="coiled-coil region" evidence="6">
    <location>
        <begin position="491"/>
        <end position="518"/>
    </location>
</feature>
<dbReference type="InterPro" id="IPR045152">
    <property type="entry name" value="EDC4-like"/>
</dbReference>
<keyword evidence="3" id="KW-0963">Cytoplasm</keyword>
<dbReference type="GO" id="GO:0031087">
    <property type="term" value="P:deadenylation-independent decapping of nuclear-transcribed mRNA"/>
    <property type="evidence" value="ECO:0007669"/>
    <property type="project" value="InterPro"/>
</dbReference>
<protein>
    <submittedName>
        <fullName evidence="9">Ge1_WD40 domain-containing protein</fullName>
    </submittedName>
</protein>
<evidence type="ECO:0000256" key="4">
    <source>
        <dbReference type="ARBA" id="ARBA00022574"/>
    </source>
</evidence>
<dbReference type="Proteomes" id="UP000035642">
    <property type="component" value="Unassembled WGS sequence"/>
</dbReference>
<evidence type="ECO:0000256" key="5">
    <source>
        <dbReference type="ARBA" id="ARBA00022737"/>
    </source>
</evidence>
<dbReference type="InterPro" id="IPR015943">
    <property type="entry name" value="WD40/YVTN_repeat-like_dom_sf"/>
</dbReference>
<evidence type="ECO:0000256" key="2">
    <source>
        <dbReference type="ARBA" id="ARBA00009639"/>
    </source>
</evidence>
<feature type="domain" description="Enhancer of mRNA-decapping protein 4 WD40 repeat region" evidence="7">
    <location>
        <begin position="83"/>
        <end position="373"/>
    </location>
</feature>
<organism evidence="8 9">
    <name type="scientific">Angiostrongylus cantonensis</name>
    <name type="common">Rat lungworm</name>
    <dbReference type="NCBI Taxonomy" id="6313"/>
    <lineage>
        <taxon>Eukaryota</taxon>
        <taxon>Metazoa</taxon>
        <taxon>Ecdysozoa</taxon>
        <taxon>Nematoda</taxon>
        <taxon>Chromadorea</taxon>
        <taxon>Rhabditida</taxon>
        <taxon>Rhabditina</taxon>
        <taxon>Rhabditomorpha</taxon>
        <taxon>Strongyloidea</taxon>
        <taxon>Metastrongylidae</taxon>
        <taxon>Angiostrongylus</taxon>
    </lineage>
</organism>
<accession>A0A0K0DCJ6</accession>
<dbReference type="InterPro" id="IPR032401">
    <property type="entry name" value="EDC4_WD40"/>
</dbReference>
<dbReference type="WBParaSite" id="ACAC_0000829801-mRNA-1">
    <property type="protein sequence ID" value="ACAC_0000829801-mRNA-1"/>
    <property type="gene ID" value="ACAC_0000829801"/>
</dbReference>
<dbReference type="SUPFAM" id="SSF50978">
    <property type="entry name" value="WD40 repeat-like"/>
    <property type="match status" value="1"/>
</dbReference>
<comment type="subcellular location">
    <subcellularLocation>
        <location evidence="1">Cytoplasm</location>
        <location evidence="1">P-body</location>
    </subcellularLocation>
</comment>
<sequence length="624" mass="69897">MGMGDPCVPADHLSPSLARIGAYTAQNDITITLLIIGRSCIVNLGAILFTSVSVIYSSTLDGSDGVIKFANGNNVRALKGRFLTVQGDLIAFRFFNEHTGDVIRIINRVSRNRRLIKGFSKAPVDLCFATHLPLLAVVDGESNLHVYSVASDCQDVETYINIMNWPGSTSNSTPRVVWCPYVAENPSDPSDVVNMLALSKKNSVYVVNLSILKERGSRMTFEEALAVEEAVLSVEMEEDVTAVCISPDSTAVAIARADGVVSFYVMNSNESGLKFAHTWNPQMNRPIVELFFLDGARHIKNQEQFWRHCLVVAEGGRRLALFECENWRCLGRVRFESSVEMATFAVHVDPQARYVHILDIDGSNVFCIELEYSDHPRFAGVTQVTFSHPIIAIVPYEHVYIFIEYSLDDEFDGDRTRNEVLAHYIAIGHRSLLQLDVHLELAELPKPNVDVVPLIKTDAGRDEAERNNEGPSNLLTMVHPPAMNSTSTITYEKLLELVKDMSDKIEQLSVRVERADIERRSAATNEHILSQLQCFKEEFSLREDRLLANVSDLIETNHRETINVVRNALNENSVAVENSIQANHKVFFSAVLCELFTYDMNITYLLLCFLKIVDNLKLPYCSSA</sequence>
<evidence type="ECO:0000313" key="9">
    <source>
        <dbReference type="WBParaSite" id="ACAC_0000829801-mRNA-1"/>
    </source>
</evidence>
<evidence type="ECO:0000256" key="6">
    <source>
        <dbReference type="SAM" id="Coils"/>
    </source>
</evidence>
<dbReference type="PANTHER" id="PTHR15598">
    <property type="entry name" value="ENHANCER OF MRNA-DECAPPING PROTEIN 4"/>
    <property type="match status" value="1"/>
</dbReference>
<keyword evidence="8" id="KW-1185">Reference proteome</keyword>
<dbReference type="InterPro" id="IPR036322">
    <property type="entry name" value="WD40_repeat_dom_sf"/>
</dbReference>
<name>A0A0K0DCJ6_ANGCA</name>
<dbReference type="STRING" id="6313.A0A0K0DCJ6"/>
<dbReference type="PANTHER" id="PTHR15598:SF5">
    <property type="entry name" value="ENHANCER OF MRNA-DECAPPING PROTEIN 4"/>
    <property type="match status" value="1"/>
</dbReference>
<evidence type="ECO:0000256" key="3">
    <source>
        <dbReference type="ARBA" id="ARBA00022490"/>
    </source>
</evidence>
<keyword evidence="4" id="KW-0853">WD repeat</keyword>
<dbReference type="Pfam" id="PF16529">
    <property type="entry name" value="Ge1_WD40"/>
    <property type="match status" value="1"/>
</dbReference>
<keyword evidence="6" id="KW-0175">Coiled coil</keyword>
<reference evidence="9" key="2">
    <citation type="submission" date="2017-02" db="UniProtKB">
        <authorList>
            <consortium name="WormBaseParasite"/>
        </authorList>
    </citation>
    <scope>IDENTIFICATION</scope>
</reference>
<evidence type="ECO:0000256" key="1">
    <source>
        <dbReference type="ARBA" id="ARBA00004201"/>
    </source>
</evidence>
<dbReference type="GO" id="GO:0000932">
    <property type="term" value="C:P-body"/>
    <property type="evidence" value="ECO:0007669"/>
    <property type="project" value="UniProtKB-SubCell"/>
</dbReference>
<evidence type="ECO:0000313" key="8">
    <source>
        <dbReference type="Proteomes" id="UP000035642"/>
    </source>
</evidence>
<proteinExistence type="inferred from homology"/>
<dbReference type="Gene3D" id="2.130.10.10">
    <property type="entry name" value="YVTN repeat-like/Quinoprotein amine dehydrogenase"/>
    <property type="match status" value="1"/>
</dbReference>
<dbReference type="AlphaFoldDB" id="A0A0K0DCJ6"/>